<evidence type="ECO:0000259" key="1">
    <source>
        <dbReference type="PROSITE" id="PS51352"/>
    </source>
</evidence>
<accession>A0A444WGU9</accession>
<dbReference type="InterPro" id="IPR036249">
    <property type="entry name" value="Thioredoxin-like_sf"/>
</dbReference>
<proteinExistence type="predicted"/>
<dbReference type="SUPFAM" id="SSF52833">
    <property type="entry name" value="Thioredoxin-like"/>
    <property type="match status" value="1"/>
</dbReference>
<protein>
    <submittedName>
        <fullName evidence="2">Thioredoxin_8 multi-domain protein</fullName>
    </submittedName>
</protein>
<dbReference type="EMBL" id="JUIW01000002">
    <property type="protein sequence ID" value="RYJ45083.1"/>
    <property type="molecule type" value="Genomic_DNA"/>
</dbReference>
<dbReference type="AlphaFoldDB" id="A0A444WGU9"/>
<dbReference type="PROSITE" id="PS51352">
    <property type="entry name" value="THIOREDOXIN_2"/>
    <property type="match status" value="1"/>
</dbReference>
<dbReference type="Pfam" id="PF13905">
    <property type="entry name" value="Thioredoxin_8"/>
    <property type="match status" value="1"/>
</dbReference>
<reference evidence="2 3" key="1">
    <citation type="submission" date="2014-12" db="EMBL/GenBank/DDBJ databases">
        <title>Genome sequence of Flavobacterium beibuense RSKm HC5.</title>
        <authorList>
            <person name="Kim J.F."/>
            <person name="Song J.Y."/>
            <person name="Kwak M.-J."/>
            <person name="Lee S.-W."/>
        </authorList>
    </citation>
    <scope>NUCLEOTIDE SEQUENCE [LARGE SCALE GENOMIC DNA]</scope>
    <source>
        <strain evidence="2 3">RSKm HC5</strain>
    </source>
</reference>
<gene>
    <name evidence="2" type="ORF">NU09_0717</name>
</gene>
<feature type="domain" description="Thioredoxin" evidence="1">
    <location>
        <begin position="335"/>
        <end position="468"/>
    </location>
</feature>
<dbReference type="Proteomes" id="UP000289775">
    <property type="component" value="Unassembled WGS sequence"/>
</dbReference>
<keyword evidence="3" id="KW-1185">Reference proteome</keyword>
<sequence>MLKYGKDAMALLRKKLLLLIVFLLSLASCGNSDNYEAYFGGEVSSPQCRYILFCRDNKVIDTLPLDEKNRFFVKFDSLTPGLYSFKNEPDFQYVYFDKNDSIMVNLNAKHFDESLVFSGRGNEKNNFMMELFLMNEKDRTKSAFIYDYNLNDFMHTIDSINNERISYYNTEKQRIGWNEDFDFYAKSRVDLNYYTKREYYPYIHKRHTDEDIRDRMPDDFYNFRKDVALNDPRLTNYSPFMRYVTAMINNIAQDKYNQVTGNDSEINIIKLNVADSVFTNQSVKNQVLNTLAFNYLLEDQNMINNQAFIQRYDELCTDDSDSNEIMRIGRAVRQLKAGNKLPEIALVDSYDNHVDINNNIDKETVIFFWSSCSNNRTKLVHNKVNALQQQHPNVNFIAVNIDEDAEWKKLIKQYDFKSICQLRASDFRALKDKWVLTKINRTIILNPDGTIKNAFTNLMDSNFSQNLQ</sequence>
<comment type="caution">
    <text evidence="2">The sequence shown here is derived from an EMBL/GenBank/DDBJ whole genome shotgun (WGS) entry which is preliminary data.</text>
</comment>
<evidence type="ECO:0000313" key="2">
    <source>
        <dbReference type="EMBL" id="RYJ45083.1"/>
    </source>
</evidence>
<organism evidence="2 3">
    <name type="scientific">Flavobacterium beibuense</name>
    <dbReference type="NCBI Taxonomy" id="657326"/>
    <lineage>
        <taxon>Bacteria</taxon>
        <taxon>Pseudomonadati</taxon>
        <taxon>Bacteroidota</taxon>
        <taxon>Flavobacteriia</taxon>
        <taxon>Flavobacteriales</taxon>
        <taxon>Flavobacteriaceae</taxon>
        <taxon>Flavobacterium</taxon>
    </lineage>
</organism>
<dbReference type="InterPro" id="IPR013766">
    <property type="entry name" value="Thioredoxin_domain"/>
</dbReference>
<evidence type="ECO:0000313" key="3">
    <source>
        <dbReference type="Proteomes" id="UP000289775"/>
    </source>
</evidence>
<name>A0A444WGU9_9FLAO</name>
<dbReference type="Gene3D" id="3.40.30.10">
    <property type="entry name" value="Glutaredoxin"/>
    <property type="match status" value="1"/>
</dbReference>
<dbReference type="InterPro" id="IPR012336">
    <property type="entry name" value="Thioredoxin-like_fold"/>
</dbReference>
<dbReference type="PROSITE" id="PS51257">
    <property type="entry name" value="PROKAR_LIPOPROTEIN"/>
    <property type="match status" value="1"/>
</dbReference>